<reference evidence="7 8" key="1">
    <citation type="submission" date="2014-02" db="EMBL/GenBank/DDBJ databases">
        <title>The small core and large imbalanced accessory genome model reveals a collaborative survival strategy of Sorangium cellulosum strains in nature.</title>
        <authorList>
            <person name="Han K."/>
            <person name="Peng R."/>
            <person name="Blom J."/>
            <person name="Li Y.-Z."/>
        </authorList>
    </citation>
    <scope>NUCLEOTIDE SEQUENCE [LARGE SCALE GENOMIC DNA]</scope>
    <source>
        <strain evidence="7 8">So0007-03</strain>
    </source>
</reference>
<evidence type="ECO:0000256" key="4">
    <source>
        <dbReference type="RuleBase" id="RU003513"/>
    </source>
</evidence>
<evidence type="ECO:0000313" key="7">
    <source>
        <dbReference type="EMBL" id="KYG06015.1"/>
    </source>
</evidence>
<name>A0A150TMV9_SORCE</name>
<sequence>MDRRSVAIVVGTRPEAIKLAPLVKRLSRSGAFEPLIISTGQHRQMLDQALGTFGLRPDIDLGIMSPKQTLHDITTRALDRLRHVLQERHPAWVVVQGDTTTAFAAALAGFYGKLPVAHVEAGLRSGERYAPFPEEINRRMIDQLSDVLFAPTEPARQLLLREGFDPDRVFNTGNTVVDALLATRELVRRSPPEIPGFSPERLAGRRMILVTAHRRESFGDALKGICRALLRVARDVPDACIVYPVHMNPNVAGPVRNMLGHHERIALLEPVSYVQFVSLMDRAHLVMTDSGGVQEEAPTFAKPLLVMRDVTERPEGIEAGVARLVGTAEERIYEETMALLTQTERYRAMASGINPYGDGAAAWRIAELLETMSGLDAAPREKRRGRTASSPAAQPWNLL</sequence>
<dbReference type="Gene3D" id="3.40.50.2000">
    <property type="entry name" value="Glycogen Phosphorylase B"/>
    <property type="match status" value="2"/>
</dbReference>
<dbReference type="CDD" id="cd03786">
    <property type="entry name" value="GTB_UDP-GlcNAc_2-Epimerase"/>
    <property type="match status" value="1"/>
</dbReference>
<comment type="caution">
    <text evidence="7">The sequence shown here is derived from an EMBL/GenBank/DDBJ whole genome shotgun (WGS) entry which is preliminary data.</text>
</comment>
<evidence type="ECO:0000256" key="2">
    <source>
        <dbReference type="ARBA" id="ARBA00038209"/>
    </source>
</evidence>
<evidence type="ECO:0000256" key="1">
    <source>
        <dbReference type="ARBA" id="ARBA00023235"/>
    </source>
</evidence>
<dbReference type="PANTHER" id="PTHR43174:SF2">
    <property type="entry name" value="UDP-N-ACETYLGLUCOSAMINE 2-EPIMERASE"/>
    <property type="match status" value="1"/>
</dbReference>
<dbReference type="SUPFAM" id="SSF53756">
    <property type="entry name" value="UDP-Glycosyltransferase/glycogen phosphorylase"/>
    <property type="match status" value="1"/>
</dbReference>
<dbReference type="InterPro" id="IPR029767">
    <property type="entry name" value="WecB-like"/>
</dbReference>
<accession>A0A150TMV9</accession>
<organism evidence="7 8">
    <name type="scientific">Sorangium cellulosum</name>
    <name type="common">Polyangium cellulosum</name>
    <dbReference type="NCBI Taxonomy" id="56"/>
    <lineage>
        <taxon>Bacteria</taxon>
        <taxon>Pseudomonadati</taxon>
        <taxon>Myxococcota</taxon>
        <taxon>Polyangia</taxon>
        <taxon>Polyangiales</taxon>
        <taxon>Polyangiaceae</taxon>
        <taxon>Sorangium</taxon>
    </lineage>
</organism>
<proteinExistence type="inferred from homology"/>
<dbReference type="PANTHER" id="PTHR43174">
    <property type="entry name" value="UDP-N-ACETYLGLUCOSAMINE 2-EPIMERASE"/>
    <property type="match status" value="1"/>
</dbReference>
<comment type="similarity">
    <text evidence="2 4">Belongs to the UDP-N-acetylglucosamine 2-epimerase family.</text>
</comment>
<keyword evidence="1 4" id="KW-0413">Isomerase</keyword>
<protein>
    <recommendedName>
        <fullName evidence="3">UDP-N-acetylglucosamine 2-epimerase (non-hydrolyzing)</fullName>
        <ecNumber evidence="3">5.1.3.14</ecNumber>
    </recommendedName>
</protein>
<feature type="domain" description="UDP-N-acetylglucosamine 2-epimerase" evidence="6">
    <location>
        <begin position="25"/>
        <end position="370"/>
    </location>
</feature>
<feature type="region of interest" description="Disordered" evidence="5">
    <location>
        <begin position="377"/>
        <end position="399"/>
    </location>
</feature>
<evidence type="ECO:0000256" key="5">
    <source>
        <dbReference type="SAM" id="MobiDB-lite"/>
    </source>
</evidence>
<dbReference type="InterPro" id="IPR003331">
    <property type="entry name" value="UDP_GlcNAc_Epimerase_2_dom"/>
</dbReference>
<dbReference type="NCBIfam" id="TIGR00236">
    <property type="entry name" value="wecB"/>
    <property type="match status" value="1"/>
</dbReference>
<dbReference type="Proteomes" id="UP000075502">
    <property type="component" value="Unassembled WGS sequence"/>
</dbReference>
<evidence type="ECO:0000259" key="6">
    <source>
        <dbReference type="Pfam" id="PF02350"/>
    </source>
</evidence>
<dbReference type="GO" id="GO:0008761">
    <property type="term" value="F:UDP-N-acetylglucosamine 2-epimerase activity"/>
    <property type="evidence" value="ECO:0007669"/>
    <property type="project" value="UniProtKB-EC"/>
</dbReference>
<evidence type="ECO:0000256" key="3">
    <source>
        <dbReference type="ARBA" id="ARBA00038858"/>
    </source>
</evidence>
<dbReference type="AlphaFoldDB" id="A0A150TMV9"/>
<dbReference type="EC" id="5.1.3.14" evidence="3"/>
<evidence type="ECO:0000313" key="8">
    <source>
        <dbReference type="Proteomes" id="UP000075502"/>
    </source>
</evidence>
<dbReference type="Pfam" id="PF02350">
    <property type="entry name" value="Epimerase_2"/>
    <property type="match status" value="1"/>
</dbReference>
<gene>
    <name evidence="7" type="ORF">BE21_37245</name>
</gene>
<dbReference type="EMBL" id="JEME01001816">
    <property type="protein sequence ID" value="KYG06015.1"/>
    <property type="molecule type" value="Genomic_DNA"/>
</dbReference>